<protein>
    <submittedName>
        <fullName evidence="2">YfaZ</fullName>
    </submittedName>
</protein>
<feature type="chain" id="PRO_5011639772" evidence="1">
    <location>
        <begin position="22"/>
        <end position="189"/>
    </location>
</feature>
<accession>A0A1H7HRV6</accession>
<dbReference type="InterPro" id="IPR009998">
    <property type="entry name" value="YfaZ"/>
</dbReference>
<gene>
    <name evidence="2" type="ORF">SAMN05444515_102199</name>
</gene>
<dbReference type="Proteomes" id="UP000199256">
    <property type="component" value="Unassembled WGS sequence"/>
</dbReference>
<organism evidence="2 3">
    <name type="scientific">Ectothiorhodospira marina</name>
    <dbReference type="NCBI Taxonomy" id="1396821"/>
    <lineage>
        <taxon>Bacteria</taxon>
        <taxon>Pseudomonadati</taxon>
        <taxon>Pseudomonadota</taxon>
        <taxon>Gammaproteobacteria</taxon>
        <taxon>Chromatiales</taxon>
        <taxon>Ectothiorhodospiraceae</taxon>
        <taxon>Ectothiorhodospira</taxon>
    </lineage>
</organism>
<dbReference type="Pfam" id="PF07437">
    <property type="entry name" value="YfaZ"/>
    <property type="match status" value="1"/>
</dbReference>
<sequence>MFKRVLVGGFLATVLMSPAGADTLDAYLSQESAQLTYLTDSSRIGLGGADLSFGFFFNDDSDMMLSTGLSVAGVPAGDQPLTFGLGGKAYLGLIDDPDDNFQSLALGGEVRYTIPSNTPMYIAAEGYYGPRVTTFSDARDLLDLAVRYEVEVTPGARGFIGYRHLEADMDKRRDYKMDDHVHFGVRFNF</sequence>
<keyword evidence="3" id="KW-1185">Reference proteome</keyword>
<dbReference type="EMBL" id="FOAA01000002">
    <property type="protein sequence ID" value="SEK50935.1"/>
    <property type="molecule type" value="Genomic_DNA"/>
</dbReference>
<evidence type="ECO:0000256" key="1">
    <source>
        <dbReference type="SAM" id="SignalP"/>
    </source>
</evidence>
<dbReference type="STRING" id="1396821.SAMN05444515_102199"/>
<reference evidence="3" key="1">
    <citation type="submission" date="2016-10" db="EMBL/GenBank/DDBJ databases">
        <authorList>
            <person name="Varghese N."/>
            <person name="Submissions S."/>
        </authorList>
    </citation>
    <scope>NUCLEOTIDE SEQUENCE [LARGE SCALE GENOMIC DNA]</scope>
    <source>
        <strain evidence="3">DSM 241</strain>
    </source>
</reference>
<evidence type="ECO:0000313" key="3">
    <source>
        <dbReference type="Proteomes" id="UP000199256"/>
    </source>
</evidence>
<dbReference type="OrthoDB" id="6399250at2"/>
<evidence type="ECO:0000313" key="2">
    <source>
        <dbReference type="EMBL" id="SEK50935.1"/>
    </source>
</evidence>
<proteinExistence type="predicted"/>
<dbReference type="AlphaFoldDB" id="A0A1H7HRV6"/>
<feature type="signal peptide" evidence="1">
    <location>
        <begin position="1"/>
        <end position="21"/>
    </location>
</feature>
<dbReference type="RefSeq" id="WP_090251171.1">
    <property type="nucleotide sequence ID" value="NZ_FOAA01000002.1"/>
</dbReference>
<keyword evidence="1" id="KW-0732">Signal</keyword>
<name>A0A1H7HRV6_9GAMM</name>